<reference evidence="1" key="2">
    <citation type="journal article" date="2021" name="PeerJ">
        <title>Extensive microbial diversity within the chicken gut microbiome revealed by metagenomics and culture.</title>
        <authorList>
            <person name="Gilroy R."/>
            <person name="Ravi A."/>
            <person name="Getino M."/>
            <person name="Pursley I."/>
            <person name="Horton D.L."/>
            <person name="Alikhan N.F."/>
            <person name="Baker D."/>
            <person name="Gharbi K."/>
            <person name="Hall N."/>
            <person name="Watson M."/>
            <person name="Adriaenssens E.M."/>
            <person name="Foster-Nyarko E."/>
            <person name="Jarju S."/>
            <person name="Secka A."/>
            <person name="Antonio M."/>
            <person name="Oren A."/>
            <person name="Chaudhuri R.R."/>
            <person name="La Ragione R."/>
            <person name="Hildebrand F."/>
            <person name="Pallen M.J."/>
        </authorList>
    </citation>
    <scope>NUCLEOTIDE SEQUENCE</scope>
    <source>
        <strain evidence="1">B1-16210</strain>
    </source>
</reference>
<dbReference type="Proteomes" id="UP000721442">
    <property type="component" value="Unassembled WGS sequence"/>
</dbReference>
<evidence type="ECO:0000313" key="1">
    <source>
        <dbReference type="EMBL" id="MBO8407143.1"/>
    </source>
</evidence>
<gene>
    <name evidence="1" type="ORF">IAC77_01620</name>
</gene>
<dbReference type="EMBL" id="JADINE010000024">
    <property type="protein sequence ID" value="MBO8407143.1"/>
    <property type="molecule type" value="Genomic_DNA"/>
</dbReference>
<comment type="caution">
    <text evidence="1">The sequence shown here is derived from an EMBL/GenBank/DDBJ whole genome shotgun (WGS) entry which is preliminary data.</text>
</comment>
<protein>
    <submittedName>
        <fullName evidence="1">Uncharacterized protein</fullName>
    </submittedName>
</protein>
<reference evidence="1" key="1">
    <citation type="submission" date="2020-10" db="EMBL/GenBank/DDBJ databases">
        <authorList>
            <person name="Gilroy R."/>
        </authorList>
    </citation>
    <scope>NUCLEOTIDE SEQUENCE</scope>
    <source>
        <strain evidence="1">B1-16210</strain>
    </source>
</reference>
<dbReference type="AlphaFoldDB" id="A0A940DEV3"/>
<name>A0A940DEV3_9PROT</name>
<proteinExistence type="predicted"/>
<accession>A0A940DEV3</accession>
<sequence>MSNINKKSIQVVFHFDSMGRKSVFNRCYTDMTSCPVLKYLDGLGLEHSVLREVPDRIKVIRSAALPDEPMTDIAIKLADYLCKNCKGKQR</sequence>
<organism evidence="1 2">
    <name type="scientific">Candidatus Enterousia excrementavium</name>
    <dbReference type="NCBI Taxonomy" id="2840789"/>
    <lineage>
        <taxon>Bacteria</taxon>
        <taxon>Pseudomonadati</taxon>
        <taxon>Pseudomonadota</taxon>
        <taxon>Alphaproteobacteria</taxon>
        <taxon>Candidatus Enterousia</taxon>
    </lineage>
</organism>
<evidence type="ECO:0000313" key="2">
    <source>
        <dbReference type="Proteomes" id="UP000721442"/>
    </source>
</evidence>